<evidence type="ECO:0000313" key="2">
    <source>
        <dbReference type="EMBL" id="HHQ50656.1"/>
    </source>
</evidence>
<comment type="caution">
    <text evidence="2">The sequence shown here is derived from an EMBL/GenBank/DDBJ whole genome shotgun (WGS) entry which is preliminary data.</text>
</comment>
<organism evidence="2">
    <name type="scientific">Ignisphaera aggregans</name>
    <dbReference type="NCBI Taxonomy" id="334771"/>
    <lineage>
        <taxon>Archaea</taxon>
        <taxon>Thermoproteota</taxon>
        <taxon>Thermoprotei</taxon>
        <taxon>Desulfurococcales</taxon>
        <taxon>Desulfurococcaceae</taxon>
        <taxon>Ignisphaera</taxon>
    </lineage>
</organism>
<protein>
    <recommendedName>
        <fullName evidence="1">Coenzyme F420 hydrogenase/dehydrogenase beta subunit N-terminal domain-containing protein</fullName>
    </recommendedName>
</protein>
<dbReference type="EMBL" id="DRYQ01000073">
    <property type="protein sequence ID" value="HHQ50656.1"/>
    <property type="molecule type" value="Genomic_DNA"/>
</dbReference>
<feature type="domain" description="Coenzyme F420 hydrogenase/dehydrogenase beta subunit N-terminal" evidence="1">
    <location>
        <begin position="17"/>
        <end position="96"/>
    </location>
</feature>
<gene>
    <name evidence="2" type="ORF">ENM66_04820</name>
</gene>
<dbReference type="GO" id="GO:0052592">
    <property type="term" value="F:oxidoreductase activity, acting on CH or CH2 groups, with an iron-sulfur protein as acceptor"/>
    <property type="evidence" value="ECO:0007669"/>
    <property type="project" value="TreeGrafter"/>
</dbReference>
<dbReference type="PANTHER" id="PTHR31332">
    <property type="entry name" value="7-HYDROXYMETHYL CHLOROPHYLL A REDUCTASE, CHLOROPLASTIC"/>
    <property type="match status" value="1"/>
</dbReference>
<dbReference type="InterPro" id="IPR007516">
    <property type="entry name" value="Co_F420_Hydgase/DH_bsu_N"/>
</dbReference>
<name>A0A7J3Z797_9CREN</name>
<dbReference type="AlphaFoldDB" id="A0A7J3Z797"/>
<proteinExistence type="predicted"/>
<dbReference type="PANTHER" id="PTHR31332:SF0">
    <property type="entry name" value="7-HYDROXYMETHYL CHLOROPHYLL A REDUCTASE, CHLOROPLASTIC"/>
    <property type="match status" value="1"/>
</dbReference>
<sequence length="144" mass="16018">MVLENAVRHLIGDYLKVYVAYSRDTKTRFFATSGGLATAILKYLLKSGHVDVVVLPKPCFKGGLAYGVWTVVRDPVEVSNYSGSLYATTFGFSRVLNYALKRFERIAVTASPCYVKALKKVCEARNRCNDVFVIGLYCNNMPSV</sequence>
<dbReference type="Pfam" id="PF04422">
    <property type="entry name" value="FrhB_FdhB_N"/>
    <property type="match status" value="1"/>
</dbReference>
<accession>A0A7J3Z797</accession>
<reference evidence="2" key="1">
    <citation type="journal article" date="2020" name="mSystems">
        <title>Genome- and Community-Level Interaction Insights into Carbon Utilization and Element Cycling Functions of Hydrothermarchaeota in Hydrothermal Sediment.</title>
        <authorList>
            <person name="Zhou Z."/>
            <person name="Liu Y."/>
            <person name="Xu W."/>
            <person name="Pan J."/>
            <person name="Luo Z.H."/>
            <person name="Li M."/>
        </authorList>
    </citation>
    <scope>NUCLEOTIDE SEQUENCE [LARGE SCALE GENOMIC DNA]</scope>
    <source>
        <strain evidence="2">SpSt-1105</strain>
    </source>
</reference>
<dbReference type="InterPro" id="IPR045220">
    <property type="entry name" value="FRHB/FDHB/HCAR-like"/>
</dbReference>
<evidence type="ECO:0000259" key="1">
    <source>
        <dbReference type="Pfam" id="PF04422"/>
    </source>
</evidence>